<dbReference type="GO" id="GO:0015035">
    <property type="term" value="F:protein-disulfide reductase activity"/>
    <property type="evidence" value="ECO:0007669"/>
    <property type="project" value="InterPro"/>
</dbReference>
<proteinExistence type="predicted"/>
<dbReference type="InterPro" id="IPR007263">
    <property type="entry name" value="DCC1-like"/>
</dbReference>
<accession>A0A1H1EF55</accession>
<evidence type="ECO:0000256" key="1">
    <source>
        <dbReference type="SAM" id="MobiDB-lite"/>
    </source>
</evidence>
<evidence type="ECO:0000313" key="2">
    <source>
        <dbReference type="EMBL" id="SDQ87200.1"/>
    </source>
</evidence>
<evidence type="ECO:0000313" key="3">
    <source>
        <dbReference type="Proteomes" id="UP000199301"/>
    </source>
</evidence>
<keyword evidence="3" id="KW-1185">Reference proteome</keyword>
<dbReference type="Pfam" id="PF04134">
    <property type="entry name" value="DCC1-like"/>
    <property type="match status" value="1"/>
</dbReference>
<name>A0A1H1EF55_9ACTN</name>
<organism evidence="2 3">
    <name type="scientific">Actinopolyspora saharensis</name>
    <dbReference type="NCBI Taxonomy" id="995062"/>
    <lineage>
        <taxon>Bacteria</taxon>
        <taxon>Bacillati</taxon>
        <taxon>Actinomycetota</taxon>
        <taxon>Actinomycetes</taxon>
        <taxon>Actinopolysporales</taxon>
        <taxon>Actinopolysporaceae</taxon>
        <taxon>Actinopolyspora</taxon>
    </lineage>
</organism>
<sequence>MHSEPMSESCVLVYDGDCGFCTRSVRLAERLPVRVRVVPWQEADLARLGASEQRARREVLFVERAGGRVHGGAAAVAALLRNCAGPWRFVGGFLAAPGVRSCAEAVYRAVARNRHRFPGETPACSLPPEQRPGGNTS</sequence>
<dbReference type="Proteomes" id="UP000199301">
    <property type="component" value="Unassembled WGS sequence"/>
</dbReference>
<reference evidence="3" key="1">
    <citation type="submission" date="2016-10" db="EMBL/GenBank/DDBJ databases">
        <authorList>
            <person name="Varghese N."/>
            <person name="Submissions S."/>
        </authorList>
    </citation>
    <scope>NUCLEOTIDE SEQUENCE [LARGE SCALE GENOMIC DNA]</scope>
    <source>
        <strain evidence="3">DSM 45459</strain>
    </source>
</reference>
<protein>
    <submittedName>
        <fullName evidence="2">Predicted thiol-disulfide oxidoreductase YuxK, DCC family</fullName>
    </submittedName>
</protein>
<dbReference type="AlphaFoldDB" id="A0A1H1EF55"/>
<dbReference type="EMBL" id="FNKO01000002">
    <property type="protein sequence ID" value="SDQ87200.1"/>
    <property type="molecule type" value="Genomic_DNA"/>
</dbReference>
<feature type="region of interest" description="Disordered" evidence="1">
    <location>
        <begin position="118"/>
        <end position="137"/>
    </location>
</feature>
<gene>
    <name evidence="2" type="ORF">SAMN04489718_2506</name>
</gene>